<evidence type="ECO:0000256" key="1">
    <source>
        <dbReference type="ARBA" id="ARBA00006499"/>
    </source>
</evidence>
<dbReference type="GO" id="GO:0008474">
    <property type="term" value="F:palmitoyl-(protein) hydrolase activity"/>
    <property type="evidence" value="ECO:0007669"/>
    <property type="project" value="TreeGrafter"/>
</dbReference>
<keyword evidence="5" id="KW-1185">Reference proteome</keyword>
<gene>
    <name evidence="4" type="ORF">QTJ16_002288</name>
</gene>
<dbReference type="SUPFAM" id="SSF53474">
    <property type="entry name" value="alpha/beta-Hydrolases"/>
    <property type="match status" value="1"/>
</dbReference>
<dbReference type="Proteomes" id="UP001285354">
    <property type="component" value="Unassembled WGS sequence"/>
</dbReference>
<dbReference type="InterPro" id="IPR050565">
    <property type="entry name" value="LYPA1-2/EST-like"/>
</dbReference>
<evidence type="ECO:0000259" key="3">
    <source>
        <dbReference type="Pfam" id="PF02230"/>
    </source>
</evidence>
<organism evidence="4 5">
    <name type="scientific">Diplocarpon rosae</name>
    <dbReference type="NCBI Taxonomy" id="946125"/>
    <lineage>
        <taxon>Eukaryota</taxon>
        <taxon>Fungi</taxon>
        <taxon>Dikarya</taxon>
        <taxon>Ascomycota</taxon>
        <taxon>Pezizomycotina</taxon>
        <taxon>Leotiomycetes</taxon>
        <taxon>Helotiales</taxon>
        <taxon>Drepanopezizaceae</taxon>
        <taxon>Diplocarpon</taxon>
    </lineage>
</organism>
<dbReference type="InterPro" id="IPR029058">
    <property type="entry name" value="AB_hydrolase_fold"/>
</dbReference>
<sequence length="327" mass="36323">MSVSQRESNDAIHPPLTTPDVFTDPTVFEPKLQHCQTFIILHGRGSFAARFAPTLLATTTTENETIQSAFPHARLIFPTASRNRATIYKRSYTHQWFDNWHLNEHTKRQELMGKGLNKSCKYIHKLLSQEIELVGAENVVLWGLSQGCATCLASLLAWDSKPFAAVVGMCGYLPFADVVQDMASGGSCTEEEEENPFGSDDDDVFANSGDEGDRTSAELGNGQKVDGNVRDAIEYFREEIGMTEKRGMVYQEVPIYLGHGSEDKQVGIDFGRDTKEALMSIGAGVEMVEYPGLGHWYSADMLTDIFSFLRKKLPAVAEKPMLIPVLE</sequence>
<proteinExistence type="inferred from homology"/>
<feature type="region of interest" description="Disordered" evidence="2">
    <location>
        <begin position="185"/>
        <end position="223"/>
    </location>
</feature>
<name>A0AAD9T207_9HELO</name>
<dbReference type="AlphaFoldDB" id="A0AAD9T207"/>
<feature type="domain" description="Phospholipase/carboxylesterase/thioesterase" evidence="3">
    <location>
        <begin position="250"/>
        <end position="311"/>
    </location>
</feature>
<evidence type="ECO:0000313" key="5">
    <source>
        <dbReference type="Proteomes" id="UP001285354"/>
    </source>
</evidence>
<dbReference type="PANTHER" id="PTHR10655:SF64">
    <property type="entry name" value="PHOSPHOLIPASE_CARBOXYLESTERASE_THIOESTERASE DOMAIN-CONTAINING PROTEIN"/>
    <property type="match status" value="1"/>
</dbReference>
<dbReference type="GO" id="GO:0005737">
    <property type="term" value="C:cytoplasm"/>
    <property type="evidence" value="ECO:0007669"/>
    <property type="project" value="TreeGrafter"/>
</dbReference>
<dbReference type="InterPro" id="IPR003140">
    <property type="entry name" value="PLipase/COase/thioEstase"/>
</dbReference>
<accession>A0AAD9T207</accession>
<comment type="caution">
    <text evidence="4">The sequence shown here is derived from an EMBL/GenBank/DDBJ whole genome shotgun (WGS) entry which is preliminary data.</text>
</comment>
<dbReference type="GO" id="GO:0052689">
    <property type="term" value="F:carboxylic ester hydrolase activity"/>
    <property type="evidence" value="ECO:0007669"/>
    <property type="project" value="TreeGrafter"/>
</dbReference>
<evidence type="ECO:0000313" key="4">
    <source>
        <dbReference type="EMBL" id="KAK2627642.1"/>
    </source>
</evidence>
<feature type="compositionally biased region" description="Acidic residues" evidence="2">
    <location>
        <begin position="189"/>
        <end position="204"/>
    </location>
</feature>
<feature type="domain" description="Phospholipase/carboxylesterase/thioesterase" evidence="3">
    <location>
        <begin position="25"/>
        <end position="181"/>
    </location>
</feature>
<reference evidence="4" key="1">
    <citation type="submission" date="2023-06" db="EMBL/GenBank/DDBJ databases">
        <title>Draft genome of Marssonina rosae.</title>
        <authorList>
            <person name="Cheng Q."/>
        </authorList>
    </citation>
    <scope>NUCLEOTIDE SEQUENCE</scope>
    <source>
        <strain evidence="4">R4</strain>
    </source>
</reference>
<protein>
    <recommendedName>
        <fullName evidence="3">Phospholipase/carboxylesterase/thioesterase domain-containing protein</fullName>
    </recommendedName>
</protein>
<dbReference type="Pfam" id="PF02230">
    <property type="entry name" value="Abhydrolase_2"/>
    <property type="match status" value="2"/>
</dbReference>
<comment type="similarity">
    <text evidence="1">Belongs to the AB hydrolase superfamily. AB hydrolase 2 family.</text>
</comment>
<dbReference type="PANTHER" id="PTHR10655">
    <property type="entry name" value="LYSOPHOSPHOLIPASE-RELATED"/>
    <property type="match status" value="1"/>
</dbReference>
<evidence type="ECO:0000256" key="2">
    <source>
        <dbReference type="SAM" id="MobiDB-lite"/>
    </source>
</evidence>
<dbReference type="Gene3D" id="3.40.50.1820">
    <property type="entry name" value="alpha/beta hydrolase"/>
    <property type="match status" value="1"/>
</dbReference>
<dbReference type="EMBL" id="JAUBYV010000003">
    <property type="protein sequence ID" value="KAK2627642.1"/>
    <property type="molecule type" value="Genomic_DNA"/>
</dbReference>